<reference evidence="1 2" key="1">
    <citation type="submission" date="2016-10" db="EMBL/GenBank/DDBJ databases">
        <authorList>
            <person name="de Groot N.N."/>
        </authorList>
    </citation>
    <scope>NUCLEOTIDE SEQUENCE [LARGE SCALE GENOMIC DNA]</scope>
    <source>
        <strain evidence="1 2">CPCC 202699</strain>
    </source>
</reference>
<evidence type="ECO:0000313" key="2">
    <source>
        <dbReference type="Proteomes" id="UP000199515"/>
    </source>
</evidence>
<dbReference type="Proteomes" id="UP000199515">
    <property type="component" value="Unassembled WGS sequence"/>
</dbReference>
<dbReference type="RefSeq" id="WP_091295570.1">
    <property type="nucleotide sequence ID" value="NZ_FNON01000008.1"/>
</dbReference>
<dbReference type="STRING" id="589385.SAMN05421504_108193"/>
<dbReference type="EMBL" id="FNON01000008">
    <property type="protein sequence ID" value="SDY99904.1"/>
    <property type="molecule type" value="Genomic_DNA"/>
</dbReference>
<organism evidence="1 2">
    <name type="scientific">Amycolatopsis xylanica</name>
    <dbReference type="NCBI Taxonomy" id="589385"/>
    <lineage>
        <taxon>Bacteria</taxon>
        <taxon>Bacillati</taxon>
        <taxon>Actinomycetota</taxon>
        <taxon>Actinomycetes</taxon>
        <taxon>Pseudonocardiales</taxon>
        <taxon>Pseudonocardiaceae</taxon>
        <taxon>Amycolatopsis</taxon>
    </lineage>
</organism>
<keyword evidence="2" id="KW-1185">Reference proteome</keyword>
<proteinExistence type="predicted"/>
<dbReference type="OrthoDB" id="3568381at2"/>
<sequence length="194" mass="21373">MTTTEQLDSVVLHSLRLKGRATPPGLASATGLDEETVQSLLEKNAGLGLVLQRTGRISGWMLTPEGRSQAEAALLAEKSTVDASAAAERYDTEFLVLNDRFKQLCTDWQLGALDGFRATLDAVHHSNLELLTALASSIPRLATYGPRFTAAYDRVLAGDKDALLRPMAESYHDIWLELHEDLLLLLDRERLETD</sequence>
<protein>
    <submittedName>
        <fullName evidence="1">Uncharacterized protein</fullName>
    </submittedName>
</protein>
<gene>
    <name evidence="1" type="ORF">SAMN05421504_108193</name>
</gene>
<name>A0A1H3PFH9_9PSEU</name>
<evidence type="ECO:0000313" key="1">
    <source>
        <dbReference type="EMBL" id="SDY99904.1"/>
    </source>
</evidence>
<dbReference type="AlphaFoldDB" id="A0A1H3PFH9"/>
<accession>A0A1H3PFH9</accession>